<dbReference type="GO" id="GO:0071973">
    <property type="term" value="P:bacterial-type flagellum-dependent cell motility"/>
    <property type="evidence" value="ECO:0007669"/>
    <property type="project" value="InterPro"/>
</dbReference>
<organism evidence="4">
    <name type="scientific">hydrothermal vent metagenome</name>
    <dbReference type="NCBI Taxonomy" id="652676"/>
    <lineage>
        <taxon>unclassified sequences</taxon>
        <taxon>metagenomes</taxon>
        <taxon>ecological metagenomes</taxon>
    </lineage>
</organism>
<name>A0A3B0UU80_9ZZZZ</name>
<keyword evidence="4" id="KW-0282">Flagellum</keyword>
<dbReference type="InterPro" id="IPR001782">
    <property type="entry name" value="Flag_FlgI"/>
</dbReference>
<evidence type="ECO:0000256" key="2">
    <source>
        <dbReference type="ARBA" id="ARBA00004117"/>
    </source>
</evidence>
<protein>
    <submittedName>
        <fullName evidence="4">Flagellar P-ring protein FlgI</fullName>
    </submittedName>
</protein>
<reference evidence="4" key="1">
    <citation type="submission" date="2018-06" db="EMBL/GenBank/DDBJ databases">
        <authorList>
            <person name="Zhirakovskaya E."/>
        </authorList>
    </citation>
    <scope>NUCLEOTIDE SEQUENCE</scope>
</reference>
<keyword evidence="4" id="KW-0969">Cilium</keyword>
<dbReference type="NCBIfam" id="NF003676">
    <property type="entry name" value="PRK05303.1"/>
    <property type="match status" value="1"/>
</dbReference>
<dbReference type="Pfam" id="PF02119">
    <property type="entry name" value="FlgI"/>
    <property type="match status" value="1"/>
</dbReference>
<dbReference type="HAMAP" id="MF_00416">
    <property type="entry name" value="FlgI"/>
    <property type="match status" value="1"/>
</dbReference>
<dbReference type="GO" id="GO:0009428">
    <property type="term" value="C:bacterial-type flagellum basal body, distal rod, P ring"/>
    <property type="evidence" value="ECO:0007669"/>
    <property type="project" value="InterPro"/>
</dbReference>
<dbReference type="AlphaFoldDB" id="A0A3B0UU80"/>
<accession>A0A3B0UU80</accession>
<evidence type="ECO:0000256" key="3">
    <source>
        <dbReference type="ARBA" id="ARBA00022729"/>
    </source>
</evidence>
<dbReference type="PRINTS" id="PR01010">
    <property type="entry name" value="FLGPRINGFLGI"/>
</dbReference>
<proteinExistence type="inferred from homology"/>
<dbReference type="PANTHER" id="PTHR30381">
    <property type="entry name" value="FLAGELLAR P-RING PERIPLASMIC PROTEIN FLGI"/>
    <property type="match status" value="1"/>
</dbReference>
<evidence type="ECO:0000256" key="1">
    <source>
        <dbReference type="ARBA" id="ARBA00002591"/>
    </source>
</evidence>
<comment type="subcellular location">
    <subcellularLocation>
        <location evidence="2">Bacterial flagellum basal body</location>
    </subcellularLocation>
</comment>
<evidence type="ECO:0000313" key="4">
    <source>
        <dbReference type="EMBL" id="VAW23664.1"/>
    </source>
</evidence>
<dbReference type="EMBL" id="UOEO01000241">
    <property type="protein sequence ID" value="VAW23664.1"/>
    <property type="molecule type" value="Genomic_DNA"/>
</dbReference>
<keyword evidence="4" id="KW-0966">Cell projection</keyword>
<keyword evidence="3" id="KW-0732">Signal</keyword>
<gene>
    <name evidence="4" type="ORF">MNBD_ALPHA12-1471</name>
</gene>
<dbReference type="PANTHER" id="PTHR30381:SF0">
    <property type="entry name" value="FLAGELLAR P-RING PROTEIN"/>
    <property type="match status" value="1"/>
</dbReference>
<comment type="function">
    <text evidence="1">Assembles around the rod to form the L-ring and probably protects the motor/basal body from shearing forces during rotation.</text>
</comment>
<dbReference type="GO" id="GO:0005198">
    <property type="term" value="F:structural molecule activity"/>
    <property type="evidence" value="ECO:0007669"/>
    <property type="project" value="InterPro"/>
</dbReference>
<sequence>MICANGIDKKSGMDRLAALALLALIIFSAVLIAITPVMAAAARIKDIIDIEGVRENQLIGYGLVVGLNGTGDSLNNSPFTRQSLQAMLERLGVNTRGETVRTANVAAVMVTANLPAFASQGSRIDVNVAALGDSDSLQGGTLLVTPLLGADGEVYAIAQGPVAINGFKAQGDAATIISGVPTTGRISSGALVEREVGFKLGAQRSLRLALRNPDFTTSRRLALTINDFIGTPVATPEDSATVRLTLPANFNGNIVDLITDIEQLVVQTDQPAKIVIDENSGIIVMGRNVRVSTVAIAQSNLTITIAESPTVSQPNPLTMGTTTPVPRTNLNINTTNSNLALVNGGVSLQELVDGLNSLGIGPRDLISILQAIKATGALQAEIEVL</sequence>
<dbReference type="GO" id="GO:0030288">
    <property type="term" value="C:outer membrane-bounded periplasmic space"/>
    <property type="evidence" value="ECO:0007669"/>
    <property type="project" value="InterPro"/>
</dbReference>